<protein>
    <submittedName>
        <fullName evidence="2">Glucosaminidase domain-containing protein</fullName>
    </submittedName>
</protein>
<proteinExistence type="predicted"/>
<dbReference type="EMBL" id="JAAZNL010000058">
    <property type="protein sequence ID" value="NMB70436.1"/>
    <property type="molecule type" value="Genomic_DNA"/>
</dbReference>
<accession>A0A7X9DL31</accession>
<comment type="caution">
    <text evidence="2">The sequence shown here is derived from an EMBL/GenBank/DDBJ whole genome shotgun (WGS) entry which is preliminary data.</text>
</comment>
<keyword evidence="1" id="KW-0812">Transmembrane</keyword>
<evidence type="ECO:0000256" key="1">
    <source>
        <dbReference type="SAM" id="Phobius"/>
    </source>
</evidence>
<reference evidence="2 3" key="1">
    <citation type="journal article" date="2020" name="Biotechnol. Biofuels">
        <title>New insights from the biogas microbiome by comprehensive genome-resolved metagenomics of nearly 1600 species originating from multiple anaerobic digesters.</title>
        <authorList>
            <person name="Campanaro S."/>
            <person name="Treu L."/>
            <person name="Rodriguez-R L.M."/>
            <person name="Kovalovszki A."/>
            <person name="Ziels R.M."/>
            <person name="Maus I."/>
            <person name="Zhu X."/>
            <person name="Kougias P.G."/>
            <person name="Basile A."/>
            <person name="Luo G."/>
            <person name="Schluter A."/>
            <person name="Konstantinidis K.T."/>
            <person name="Angelidaki I."/>
        </authorList>
    </citation>
    <scope>NUCLEOTIDE SEQUENCE [LARGE SCALE GENOMIC DNA]</scope>
    <source>
        <strain evidence="2">AS27yjCOA_165</strain>
    </source>
</reference>
<dbReference type="Proteomes" id="UP000526033">
    <property type="component" value="Unassembled WGS sequence"/>
</dbReference>
<keyword evidence="1" id="KW-1133">Transmembrane helix</keyword>
<name>A0A7X9DL31_UNCKA</name>
<feature type="transmembrane region" description="Helical" evidence="1">
    <location>
        <begin position="6"/>
        <end position="29"/>
    </location>
</feature>
<gene>
    <name evidence="2" type="ORF">GYA27_04560</name>
</gene>
<sequence>MKHSLKAVISVLLPVITILTSLVGIDIIIRKEEARKLAKAGIVYSIEYNKVDKQQVLEEFFAKYNSPLKPYAKDFIKVAEKYDMDYRLLPSISCIESSCGKRLIPGSYNPFGWGIYGTKVTTFDSYSEAIEVVGKGLNDNYIKKGYDTVDKIAPIYTPPAHAHWANSVNYFSNQITAIETKETTDTSRL</sequence>
<evidence type="ECO:0000313" key="2">
    <source>
        <dbReference type="EMBL" id="NMB70436.1"/>
    </source>
</evidence>
<keyword evidence="1" id="KW-0472">Membrane</keyword>
<evidence type="ECO:0000313" key="3">
    <source>
        <dbReference type="Proteomes" id="UP000526033"/>
    </source>
</evidence>
<dbReference type="AlphaFoldDB" id="A0A7X9DL31"/>
<organism evidence="2 3">
    <name type="scientific">candidate division WWE3 bacterium</name>
    <dbReference type="NCBI Taxonomy" id="2053526"/>
    <lineage>
        <taxon>Bacteria</taxon>
        <taxon>Katanobacteria</taxon>
    </lineage>
</organism>